<dbReference type="CDD" id="cd03024">
    <property type="entry name" value="DsbA_FrnE"/>
    <property type="match status" value="1"/>
</dbReference>
<gene>
    <name evidence="2" type="ORF">AVDCRST_MAG21-1300</name>
</gene>
<dbReference type="GO" id="GO:0016491">
    <property type="term" value="F:oxidoreductase activity"/>
    <property type="evidence" value="ECO:0007669"/>
    <property type="project" value="InterPro"/>
</dbReference>
<evidence type="ECO:0000259" key="1">
    <source>
        <dbReference type="Pfam" id="PF01323"/>
    </source>
</evidence>
<dbReference type="PANTHER" id="PTHR13887">
    <property type="entry name" value="GLUTATHIONE S-TRANSFERASE KAPPA"/>
    <property type="match status" value="1"/>
</dbReference>
<sequence length="217" mass="22986">MQVQVFSDVACPWCYLGVNRLERAAGLFAMRTGQPVDLLLRAFQLDPKAPAEPRPLLEALAEKYGGGARVEQATARLAEEFAADGLPLDLDAAVQANTLDAHRLLTWAESIGGAPTQLALAGELWRAHFAEGADIADATTLATRAAVVGLDVSAAEQLLASDALSAEVALQHQTAEELGIRSVPTVVLERTYVVTGAQTQATYEQVLGEVRRARAAG</sequence>
<feature type="domain" description="DSBA-like thioredoxin" evidence="1">
    <location>
        <begin position="2"/>
        <end position="207"/>
    </location>
</feature>
<dbReference type="EMBL" id="CADCUL010000132">
    <property type="protein sequence ID" value="CAA9376608.1"/>
    <property type="molecule type" value="Genomic_DNA"/>
</dbReference>
<dbReference type="AlphaFoldDB" id="A0A6J4N6Y4"/>
<accession>A0A6J4N6Y4</accession>
<proteinExistence type="predicted"/>
<reference evidence="2" key="1">
    <citation type="submission" date="2020-02" db="EMBL/GenBank/DDBJ databases">
        <authorList>
            <person name="Meier V. D."/>
        </authorList>
    </citation>
    <scope>NUCLEOTIDE SEQUENCE</scope>
    <source>
        <strain evidence="2">AVDCRST_MAG21</strain>
    </source>
</reference>
<organism evidence="2">
    <name type="scientific">uncultured Nocardioidaceae bacterium</name>
    <dbReference type="NCBI Taxonomy" id="253824"/>
    <lineage>
        <taxon>Bacteria</taxon>
        <taxon>Bacillati</taxon>
        <taxon>Actinomycetota</taxon>
        <taxon>Actinomycetes</taxon>
        <taxon>Propionibacteriales</taxon>
        <taxon>Nocardioidaceae</taxon>
        <taxon>environmental samples</taxon>
    </lineage>
</organism>
<dbReference type="InterPro" id="IPR036249">
    <property type="entry name" value="Thioredoxin-like_sf"/>
</dbReference>
<protein>
    <submittedName>
        <fullName evidence="2">2-hydroxychromene-2-carboxylate isomerase/DsbA-like thioredoxin domain</fullName>
    </submittedName>
</protein>
<dbReference type="Gene3D" id="3.40.30.10">
    <property type="entry name" value="Glutaredoxin"/>
    <property type="match status" value="1"/>
</dbReference>
<dbReference type="SUPFAM" id="SSF52833">
    <property type="entry name" value="Thioredoxin-like"/>
    <property type="match status" value="1"/>
</dbReference>
<keyword evidence="2" id="KW-0413">Isomerase</keyword>
<name>A0A6J4N6Y4_9ACTN</name>
<dbReference type="InterPro" id="IPR001853">
    <property type="entry name" value="DSBA-like_thioredoxin_dom"/>
</dbReference>
<dbReference type="PANTHER" id="PTHR13887:SF41">
    <property type="entry name" value="THIOREDOXIN SUPERFAMILY PROTEIN"/>
    <property type="match status" value="1"/>
</dbReference>
<evidence type="ECO:0000313" key="2">
    <source>
        <dbReference type="EMBL" id="CAA9376608.1"/>
    </source>
</evidence>
<dbReference type="Pfam" id="PF01323">
    <property type="entry name" value="DSBA"/>
    <property type="match status" value="1"/>
</dbReference>
<dbReference type="GO" id="GO:0016853">
    <property type="term" value="F:isomerase activity"/>
    <property type="evidence" value="ECO:0007669"/>
    <property type="project" value="UniProtKB-KW"/>
</dbReference>